<reference evidence="2" key="1">
    <citation type="journal article" date="2020" name="Nat. Commun.">
        <title>Large-scale genome sequencing of mycorrhizal fungi provides insights into the early evolution of symbiotic traits.</title>
        <authorList>
            <person name="Miyauchi S."/>
            <person name="Kiss E."/>
            <person name="Kuo A."/>
            <person name="Drula E."/>
            <person name="Kohler A."/>
            <person name="Sanchez-Garcia M."/>
            <person name="Morin E."/>
            <person name="Andreopoulos B."/>
            <person name="Barry K.W."/>
            <person name="Bonito G."/>
            <person name="Buee M."/>
            <person name="Carver A."/>
            <person name="Chen C."/>
            <person name="Cichocki N."/>
            <person name="Clum A."/>
            <person name="Culley D."/>
            <person name="Crous P.W."/>
            <person name="Fauchery L."/>
            <person name="Girlanda M."/>
            <person name="Hayes R.D."/>
            <person name="Keri Z."/>
            <person name="LaButti K."/>
            <person name="Lipzen A."/>
            <person name="Lombard V."/>
            <person name="Magnuson J."/>
            <person name="Maillard F."/>
            <person name="Murat C."/>
            <person name="Nolan M."/>
            <person name="Ohm R.A."/>
            <person name="Pangilinan J."/>
            <person name="Pereira M.F."/>
            <person name="Perotto S."/>
            <person name="Peter M."/>
            <person name="Pfister S."/>
            <person name="Riley R."/>
            <person name="Sitrit Y."/>
            <person name="Stielow J.B."/>
            <person name="Szollosi G."/>
            <person name="Zifcakova L."/>
            <person name="Stursova M."/>
            <person name="Spatafora J.W."/>
            <person name="Tedersoo L."/>
            <person name="Vaario L.M."/>
            <person name="Yamada A."/>
            <person name="Yan M."/>
            <person name="Wang P."/>
            <person name="Xu J."/>
            <person name="Bruns T."/>
            <person name="Baldrian P."/>
            <person name="Vilgalys R."/>
            <person name="Dunand C."/>
            <person name="Henrissat B."/>
            <person name="Grigoriev I.V."/>
            <person name="Hibbett D."/>
            <person name="Nagy L.G."/>
            <person name="Martin F.M."/>
        </authorList>
    </citation>
    <scope>NUCLEOTIDE SEQUENCE</scope>
    <source>
        <strain evidence="2">UH-Tt-Lm1</strain>
    </source>
</reference>
<dbReference type="Proteomes" id="UP000736335">
    <property type="component" value="Unassembled WGS sequence"/>
</dbReference>
<accession>A0A9P6LAU3</accession>
<evidence type="ECO:0000313" key="2">
    <source>
        <dbReference type="EMBL" id="KAF9790563.1"/>
    </source>
</evidence>
<keyword evidence="3" id="KW-1185">Reference proteome</keyword>
<organism evidence="2 3">
    <name type="scientific">Thelephora terrestris</name>
    <dbReference type="NCBI Taxonomy" id="56493"/>
    <lineage>
        <taxon>Eukaryota</taxon>
        <taxon>Fungi</taxon>
        <taxon>Dikarya</taxon>
        <taxon>Basidiomycota</taxon>
        <taxon>Agaricomycotina</taxon>
        <taxon>Agaricomycetes</taxon>
        <taxon>Thelephorales</taxon>
        <taxon>Thelephoraceae</taxon>
        <taxon>Thelephora</taxon>
    </lineage>
</organism>
<feature type="domain" description="DUF6532" evidence="1">
    <location>
        <begin position="3"/>
        <end position="121"/>
    </location>
</feature>
<dbReference type="EMBL" id="WIUZ02000002">
    <property type="protein sequence ID" value="KAF9790563.1"/>
    <property type="molecule type" value="Genomic_DNA"/>
</dbReference>
<dbReference type="InterPro" id="IPR045341">
    <property type="entry name" value="DUF6532"/>
</dbReference>
<reference evidence="2" key="2">
    <citation type="submission" date="2020-11" db="EMBL/GenBank/DDBJ databases">
        <authorList>
            <consortium name="DOE Joint Genome Institute"/>
            <person name="Kuo A."/>
            <person name="Miyauchi S."/>
            <person name="Kiss E."/>
            <person name="Drula E."/>
            <person name="Kohler A."/>
            <person name="Sanchez-Garcia M."/>
            <person name="Andreopoulos B."/>
            <person name="Barry K.W."/>
            <person name="Bonito G."/>
            <person name="Buee M."/>
            <person name="Carver A."/>
            <person name="Chen C."/>
            <person name="Cichocki N."/>
            <person name="Clum A."/>
            <person name="Culley D."/>
            <person name="Crous P.W."/>
            <person name="Fauchery L."/>
            <person name="Girlanda M."/>
            <person name="Hayes R."/>
            <person name="Keri Z."/>
            <person name="Labutti K."/>
            <person name="Lipzen A."/>
            <person name="Lombard V."/>
            <person name="Magnuson J."/>
            <person name="Maillard F."/>
            <person name="Morin E."/>
            <person name="Murat C."/>
            <person name="Nolan M."/>
            <person name="Ohm R."/>
            <person name="Pangilinan J."/>
            <person name="Pereira M."/>
            <person name="Perotto S."/>
            <person name="Peter M."/>
            <person name="Riley R."/>
            <person name="Sitrit Y."/>
            <person name="Stielow B."/>
            <person name="Szollosi G."/>
            <person name="Zifcakova L."/>
            <person name="Stursova M."/>
            <person name="Spatafora J.W."/>
            <person name="Tedersoo L."/>
            <person name="Vaario L.-M."/>
            <person name="Yamada A."/>
            <person name="Yan M."/>
            <person name="Wang P."/>
            <person name="Xu J."/>
            <person name="Bruns T."/>
            <person name="Baldrian P."/>
            <person name="Vilgalys R."/>
            <person name="Henrissat B."/>
            <person name="Grigoriev I.V."/>
            <person name="Hibbett D."/>
            <person name="Nagy L.G."/>
            <person name="Martin F.M."/>
        </authorList>
    </citation>
    <scope>NUCLEOTIDE SEQUENCE</scope>
    <source>
        <strain evidence="2">UH-Tt-Lm1</strain>
    </source>
</reference>
<dbReference type="AlphaFoldDB" id="A0A9P6LAU3"/>
<sequence>MAKSSYGLLGSDTEKAAKAATFLDQDAFHSGTTNKGAPDSTAPYQRQEVLFMLAYFFRCDSSLESQVPTGEHGGEIPKPMAALAATLIEVALREVVEGAQMQFFEKKQEDRYAGHLHSFEQVRVSKNGSQKLARALLNIYKGTIPLAQEQTIVQSIGGPDPGVLTKPSMMNTDLMPI</sequence>
<name>A0A9P6LAU3_9AGAM</name>
<evidence type="ECO:0000313" key="3">
    <source>
        <dbReference type="Proteomes" id="UP000736335"/>
    </source>
</evidence>
<proteinExistence type="predicted"/>
<evidence type="ECO:0000259" key="1">
    <source>
        <dbReference type="Pfam" id="PF20149"/>
    </source>
</evidence>
<gene>
    <name evidence="2" type="ORF">BJ322DRAFT_1017246</name>
</gene>
<dbReference type="Pfam" id="PF20149">
    <property type="entry name" value="DUF6532"/>
    <property type="match status" value="1"/>
</dbReference>
<protein>
    <recommendedName>
        <fullName evidence="1">DUF6532 domain-containing protein</fullName>
    </recommendedName>
</protein>
<comment type="caution">
    <text evidence="2">The sequence shown here is derived from an EMBL/GenBank/DDBJ whole genome shotgun (WGS) entry which is preliminary data.</text>
</comment>